<dbReference type="InterPro" id="IPR006963">
    <property type="entry name" value="Mopterin_OxRdtase_4Fe-4S_dom"/>
</dbReference>
<dbReference type="STRING" id="1190415.SAMN05216593_11123"/>
<dbReference type="GO" id="GO:0043546">
    <property type="term" value="F:molybdopterin cofactor binding"/>
    <property type="evidence" value="ECO:0007669"/>
    <property type="project" value="InterPro"/>
</dbReference>
<dbReference type="GO" id="GO:0051539">
    <property type="term" value="F:4 iron, 4 sulfur cluster binding"/>
    <property type="evidence" value="ECO:0007669"/>
    <property type="project" value="UniProtKB-KW"/>
</dbReference>
<evidence type="ECO:0000256" key="2">
    <source>
        <dbReference type="ARBA" id="ARBA00001966"/>
    </source>
</evidence>
<keyword evidence="8" id="KW-0408">Iron</keyword>
<dbReference type="InterPro" id="IPR041854">
    <property type="entry name" value="BFD-like_2Fe2S-bd_dom_sf"/>
</dbReference>
<organism evidence="12 13">
    <name type="scientific">Pseudomonas asturiensis</name>
    <dbReference type="NCBI Taxonomy" id="1190415"/>
    <lineage>
        <taxon>Bacteria</taxon>
        <taxon>Pseudomonadati</taxon>
        <taxon>Pseudomonadota</taxon>
        <taxon>Gammaproteobacteria</taxon>
        <taxon>Pseudomonadales</taxon>
        <taxon>Pseudomonadaceae</taxon>
        <taxon>Pseudomonas</taxon>
    </lineage>
</organism>
<dbReference type="GO" id="GO:1990204">
    <property type="term" value="C:oxidoreductase complex"/>
    <property type="evidence" value="ECO:0007669"/>
    <property type="project" value="UniProtKB-ARBA"/>
</dbReference>
<dbReference type="RefSeq" id="WP_073169322.1">
    <property type="nucleotide sequence ID" value="NZ_FRDA01000011.1"/>
</dbReference>
<feature type="domain" description="4Fe-4S Mo/W bis-MGD-type" evidence="11">
    <location>
        <begin position="9"/>
        <end position="65"/>
    </location>
</feature>
<dbReference type="GO" id="GO:0016020">
    <property type="term" value="C:membrane"/>
    <property type="evidence" value="ECO:0007669"/>
    <property type="project" value="TreeGrafter"/>
</dbReference>
<evidence type="ECO:0000256" key="4">
    <source>
        <dbReference type="ARBA" id="ARBA00022485"/>
    </source>
</evidence>
<dbReference type="Pfam" id="PF01568">
    <property type="entry name" value="Molydop_binding"/>
    <property type="match status" value="1"/>
</dbReference>
<evidence type="ECO:0000313" key="12">
    <source>
        <dbReference type="EMBL" id="SHN17044.1"/>
    </source>
</evidence>
<dbReference type="SUPFAM" id="SSF50692">
    <property type="entry name" value="ADC-like"/>
    <property type="match status" value="1"/>
</dbReference>
<gene>
    <name evidence="12" type="ORF">SAMN05216593_11123</name>
</gene>
<dbReference type="PANTHER" id="PTHR43105:SF9">
    <property type="entry name" value="NADPH-FE(3+) OXIDOREDUCTASE SUBUNIT ALPHA"/>
    <property type="match status" value="1"/>
</dbReference>
<dbReference type="PANTHER" id="PTHR43105">
    <property type="entry name" value="RESPIRATORY NITRATE REDUCTASE"/>
    <property type="match status" value="1"/>
</dbReference>
<dbReference type="InterPro" id="IPR006657">
    <property type="entry name" value="MoPterin_dinucl-bd_dom"/>
</dbReference>
<dbReference type="CDD" id="cd02754">
    <property type="entry name" value="MopB_Nitrate-R-NapA-like"/>
    <property type="match status" value="1"/>
</dbReference>
<comment type="cofactor">
    <cofactor evidence="1">
        <name>Mo-bis(molybdopterin guanine dinucleotide)</name>
        <dbReference type="ChEBI" id="CHEBI:60539"/>
    </cofactor>
</comment>
<dbReference type="Gene3D" id="2.20.25.90">
    <property type="entry name" value="ADC-like domains"/>
    <property type="match status" value="1"/>
</dbReference>
<evidence type="ECO:0000256" key="6">
    <source>
        <dbReference type="ARBA" id="ARBA00022723"/>
    </source>
</evidence>
<evidence type="ECO:0000256" key="9">
    <source>
        <dbReference type="ARBA" id="ARBA00023014"/>
    </source>
</evidence>
<dbReference type="PROSITE" id="PS00490">
    <property type="entry name" value="MOLYBDOPTERIN_PROK_2"/>
    <property type="match status" value="1"/>
</dbReference>
<comment type="cofactor">
    <cofactor evidence="2">
        <name>[4Fe-4S] cluster</name>
        <dbReference type="ChEBI" id="CHEBI:49883"/>
    </cofactor>
</comment>
<dbReference type="InterPro" id="IPR006655">
    <property type="entry name" value="Mopterin_OxRdtase_prok_CS"/>
</dbReference>
<proteinExistence type="inferred from homology"/>
<dbReference type="AlphaFoldDB" id="A0A1M7PIS8"/>
<protein>
    <submittedName>
        <fullName evidence="12">Assimilatory nitrate reductase catalytic subunit</fullName>
    </submittedName>
</protein>
<evidence type="ECO:0000256" key="7">
    <source>
        <dbReference type="ARBA" id="ARBA00023002"/>
    </source>
</evidence>
<accession>A0A1M7PIS8</accession>
<keyword evidence="4" id="KW-0004">4Fe-4S</keyword>
<dbReference type="Pfam" id="PF00384">
    <property type="entry name" value="Molybdopterin"/>
    <property type="match status" value="1"/>
</dbReference>
<dbReference type="Gene3D" id="1.10.10.1100">
    <property type="entry name" value="BFD-like [2Fe-2S]-binding domain"/>
    <property type="match status" value="1"/>
</dbReference>
<dbReference type="EMBL" id="FRDA01000011">
    <property type="protein sequence ID" value="SHN17044.1"/>
    <property type="molecule type" value="Genomic_DNA"/>
</dbReference>
<keyword evidence="6" id="KW-0479">Metal-binding</keyword>
<dbReference type="InterPro" id="IPR027467">
    <property type="entry name" value="MopterinOxRdtase_cofactor_BS"/>
</dbReference>
<dbReference type="InterPro" id="IPR050123">
    <property type="entry name" value="Prok_molybdopt-oxidoreductase"/>
</dbReference>
<dbReference type="Gene3D" id="3.40.228.10">
    <property type="entry name" value="Dimethylsulfoxide Reductase, domain 2"/>
    <property type="match status" value="1"/>
</dbReference>
<dbReference type="Gene3D" id="2.40.40.20">
    <property type="match status" value="1"/>
</dbReference>
<evidence type="ECO:0000256" key="10">
    <source>
        <dbReference type="ARBA" id="ARBA00023063"/>
    </source>
</evidence>
<reference evidence="12 13" key="1">
    <citation type="submission" date="2016-11" db="EMBL/GenBank/DDBJ databases">
        <authorList>
            <person name="Jaros S."/>
            <person name="Januszkiewicz K."/>
            <person name="Wedrychowicz H."/>
        </authorList>
    </citation>
    <scope>NUCLEOTIDE SEQUENCE [LARGE SCALE GENOMIC DNA]</scope>
    <source>
        <strain evidence="12 13">LMG 26898</strain>
    </source>
</reference>
<evidence type="ECO:0000256" key="5">
    <source>
        <dbReference type="ARBA" id="ARBA00022505"/>
    </source>
</evidence>
<dbReference type="GO" id="GO:0016491">
    <property type="term" value="F:oxidoreductase activity"/>
    <property type="evidence" value="ECO:0007669"/>
    <property type="project" value="UniProtKB-KW"/>
</dbReference>
<dbReference type="GO" id="GO:0045333">
    <property type="term" value="P:cellular respiration"/>
    <property type="evidence" value="ECO:0007669"/>
    <property type="project" value="UniProtKB-ARBA"/>
</dbReference>
<dbReference type="GO" id="GO:0042128">
    <property type="term" value="P:nitrate assimilation"/>
    <property type="evidence" value="ECO:0007669"/>
    <property type="project" value="UniProtKB-KW"/>
</dbReference>
<dbReference type="FunFam" id="3.40.228.10:FF:000002">
    <property type="entry name" value="Formate dehydrogenase subunit alpha"/>
    <property type="match status" value="1"/>
</dbReference>
<dbReference type="InterPro" id="IPR041957">
    <property type="entry name" value="CT_Nitrate-R-NapA-like"/>
</dbReference>
<evidence type="ECO:0000256" key="8">
    <source>
        <dbReference type="ARBA" id="ARBA00023004"/>
    </source>
</evidence>
<comment type="similarity">
    <text evidence="3">Belongs to the prokaryotic molybdopterin-containing oxidoreductase family. NasA/NapA/NarB subfamily.</text>
</comment>
<dbReference type="InterPro" id="IPR006656">
    <property type="entry name" value="Mopterin_OxRdtase"/>
</dbReference>
<dbReference type="PROSITE" id="PS00551">
    <property type="entry name" value="MOLYBDOPTERIN_PROK_1"/>
    <property type="match status" value="1"/>
</dbReference>
<keyword evidence="9" id="KW-0411">Iron-sulfur</keyword>
<evidence type="ECO:0000259" key="11">
    <source>
        <dbReference type="PROSITE" id="PS51669"/>
    </source>
</evidence>
<dbReference type="PROSITE" id="PS51669">
    <property type="entry name" value="4FE4S_MOW_BIS_MGD"/>
    <property type="match status" value="1"/>
</dbReference>
<dbReference type="Pfam" id="PF04324">
    <property type="entry name" value="Fer2_BFD"/>
    <property type="match status" value="1"/>
</dbReference>
<dbReference type="Proteomes" id="UP000183983">
    <property type="component" value="Unassembled WGS sequence"/>
</dbReference>
<dbReference type="CDD" id="cd02791">
    <property type="entry name" value="MopB_CT_Nitrate-R-NapA-like"/>
    <property type="match status" value="1"/>
</dbReference>
<keyword evidence="7" id="KW-0560">Oxidoreductase</keyword>
<name>A0A1M7PIS8_9PSED</name>
<evidence type="ECO:0000313" key="13">
    <source>
        <dbReference type="Proteomes" id="UP000183983"/>
    </source>
</evidence>
<keyword evidence="5" id="KW-0500">Molybdenum</keyword>
<evidence type="ECO:0000256" key="1">
    <source>
        <dbReference type="ARBA" id="ARBA00001942"/>
    </source>
</evidence>
<keyword evidence="10" id="KW-0534">Nitrate assimilation</keyword>
<dbReference type="SMART" id="SM00926">
    <property type="entry name" value="Molybdop_Fe4S4"/>
    <property type="match status" value="1"/>
</dbReference>
<dbReference type="Gene3D" id="3.40.50.740">
    <property type="match status" value="1"/>
</dbReference>
<sequence length="906" mass="99194">MTRLTLQPTQITASTCCYCGVGCGVLIEHDGQNILGVSGDPQHPANFGKLCSKGSSLHLTGDIDARALYPELRLSKGLARSITDWDTALEHAATVFADSIREHGPDSVAFYISGQLLTEDYYAFNKLARALIGTNNIDSNSRLCMSSAVAGYKRSLGADAPPCSYEDIELSDCVLIVGSNMAYAHPVLFRRLEEAKSRRPEMKVIVIDPRRTDTCELADMHLAIQPGTDVALFHGIVHVLMSEGLVDPVFIAAHTQGYEALETLVRDYPPESVAQRCGIPIEQLLTCARWIGEAPSFLSLWCMGLNQSTAGSAKNSALINIHLATGQIGRVGAGPFSLTGQPNAMGGRETGSLSNLLPGHRDAANPEHRAEVAQYWGVDELPGNPGLSAIELFEQLQSGKIKALWIACTNPAQSLPDQNRIRAALETCPFVVLQEAFKTTETARFADLLLPAASWGEKEGTVTNSERRLSNVRKAIQAPGQARPDWAITVDFAQRLQQRLLPDAPALFDFKNPAMLFDEFKGLTTGRDLDMSGIDRALIDREGPQQWPFPQGASVGTPRLYADGVFPTASGRAQFLSEPYIEARELRDTRFPLTLNTGRLRDQWHGMSRTGTAARLFGHVSEAALSLHPDDLQLHALQNGDLIKLISRRGELYLPVSSDDSVRPGQPFLPMHWGDRFLKGGVNVLTQPAFDPISKQPELKHSGVRIEKAGLAWQFFALVEGDVQQQWERLRTLCGSFTYLSLGLAGRERPALVIRAASAIAPEASLLREIDTLLGVDEGPVLAYDDPERSIGKRVRIDNGRITAIRLAGETLARHWLQTLWLEERVDAPLRRWLLAPLSSEPGKDGCATRDKTLCNCMNVRQSAVEKGIENGLDLNQLKKQLGCGTQCGSCVPEIKRLINTLMVTE</sequence>
<dbReference type="InterPro" id="IPR007419">
    <property type="entry name" value="BFD-like_2Fe2S-bd_dom"/>
</dbReference>
<dbReference type="Pfam" id="PF04879">
    <property type="entry name" value="Molybdop_Fe4S4"/>
    <property type="match status" value="1"/>
</dbReference>
<dbReference type="InterPro" id="IPR009010">
    <property type="entry name" value="Asp_de-COase-like_dom_sf"/>
</dbReference>
<dbReference type="SUPFAM" id="SSF53706">
    <property type="entry name" value="Formate dehydrogenase/DMSO reductase, domains 1-3"/>
    <property type="match status" value="1"/>
</dbReference>
<evidence type="ECO:0000256" key="3">
    <source>
        <dbReference type="ARBA" id="ARBA00008747"/>
    </source>
</evidence>
<dbReference type="GO" id="GO:0046872">
    <property type="term" value="F:metal ion binding"/>
    <property type="evidence" value="ECO:0007669"/>
    <property type="project" value="UniProtKB-KW"/>
</dbReference>
<dbReference type="OrthoDB" id="9816402at2"/>